<keyword evidence="3" id="KW-0175">Coiled coil</keyword>
<gene>
    <name evidence="6" type="ORF">BCD7_0079</name>
</gene>
<dbReference type="InterPro" id="IPR005068">
    <property type="entry name" value="Phage_lambda_Stf-r2"/>
</dbReference>
<dbReference type="GO" id="GO:0046718">
    <property type="term" value="P:symbiont entry into host cell"/>
    <property type="evidence" value="ECO:0007669"/>
    <property type="project" value="InterPro"/>
</dbReference>
<evidence type="ECO:0000256" key="4">
    <source>
        <dbReference type="SAM" id="MobiDB-lite"/>
    </source>
</evidence>
<dbReference type="GeneID" id="14011598"/>
<evidence type="ECO:0000259" key="5">
    <source>
        <dbReference type="PROSITE" id="PS51688"/>
    </source>
</evidence>
<dbReference type="EMBL" id="JN712910">
    <property type="protein sequence ID" value="AEZ50526.1"/>
    <property type="molecule type" value="Genomic_DNA"/>
</dbReference>
<feature type="coiled-coil region" evidence="3">
    <location>
        <begin position="1424"/>
        <end position="1458"/>
    </location>
</feature>
<keyword evidence="2" id="KW-0946">Virion</keyword>
<organism evidence="6 7">
    <name type="scientific">Bacillus phage BCD7</name>
    <dbReference type="NCBI Taxonomy" id="1136534"/>
    <lineage>
        <taxon>Viruses</taxon>
        <taxon>Duplodnaviria</taxon>
        <taxon>Heunggongvirae</taxon>
        <taxon>Uroviricota</taxon>
        <taxon>Caudoviricetes</taxon>
        <taxon>Becedseptimavirus</taxon>
        <taxon>Becedseptimavirus BCD7</taxon>
    </lineage>
</organism>
<keyword evidence="7" id="KW-1185">Reference proteome</keyword>
<dbReference type="Pfam" id="PF03406">
    <property type="entry name" value="Phage_fiber_2"/>
    <property type="match status" value="1"/>
</dbReference>
<evidence type="ECO:0000313" key="7">
    <source>
        <dbReference type="Proteomes" id="UP000006298"/>
    </source>
</evidence>
<name>J9PUL9_9CAUD</name>
<accession>J9PUL9</accession>
<dbReference type="PROSITE" id="PS51688">
    <property type="entry name" value="ICA"/>
    <property type="match status" value="1"/>
</dbReference>
<sequence>MPHTVDFSVPDKFKKEKAFTQVKFGQDGHLLEVELNEMQKIALEKIRAVTRASFGDRALKGGTMTVSGASLTVKDKTVVVNGDIINIENVVLTVATGNTVYVATNEIEITAGSKIKKDGNTHTTNEEVNNILDPRIGEESSRRIQLTYTLTTTKPVSGNYIELCKIAGTAGSLTVTPSTYEDTASQIEVVDIINRYNGLLSDLMTDEKGTMVGAVNDVLKKFNTHNSDTVKHVTSAERTAWNAKETPEGAQSKANQAETNAKNASIPKTGDSTITGKLTVTNGIRPMITGKNGADSITTYPQGISFQALGGQETGFPSPFGEVITFMDSEHRNFQIYHEKAKDTIQIRTYNGDTKAWQAWTPLETSAEVDRKIKVHTDDNVRHITSAERTAWNAKADRSTTYSKTETDTKINEVLGMNQELLNTIKEITEQLGNNESAVGAIMTSLDNKVDKVAGKGLSTNDYTTAEKNKLAGLSNYSLPIATASVLGGIKSGRDLVIQTDGTVEIADNSHAHTIDNITGLQSALNNKASLNHNHDTAYTASGNTIYSVQAGDVRTTTPTQFGATAPTKYKEVQFLFTGLNNVANSPYADAMVFSTYQDQSGGKINMLLLDKSQEGVYLQQGAFDGATWNAKRKLAFLDEVVDTKTFKDHADKPSIHKDWGQWRTNGGQDLLVWDKRAVVGMPTTGEDKLHLNYGKDFKNGVNINGPVKIDNTWDVIHAGWNIVREQTASTTVQSDWNAIITTGNYNVSDATGTRHASTPPNCYPYGTLEVYRNTSEDRHLFQRYTSHTGAQVFVRSAWNRTSWSAWKRLTDDEILATELAKQVTRAGDTMTGDLTMQDAGISINKSYQDATGATKWYKRKVIQASDADQYGMKLVIEGGGPVIIGAGEGALATVAPNVATSAENMFVTADADIYFLANVNTAWEDRKEMVFNRSGNLLVPGNISEGGTNLSAKYAGYNVKINSGAGLLGGSNIGTDTTLSVNFGGNGSATQVARSDHNHDTVYAKASHGNHVPNTETANGYRFLRNDNTWQNLPTAATGNPGIVQLTDASNSTSVTQAPTANALKRVFDTAEGLKTSKAEANHNHDSVYAFVKGDTFTGSLTVNHAYPLISKVQNKKSWTLWNDPSTQAISLVPSKSVNAQDWDVGNSIQFQDNGTVWGNYIRGGTTDKSMLMGVGASDAYITNTKSGKYLQLRDDGILSYAGDPVTLKSHWGSWEVRGTYDLTTLGGKRAMVGTTYGPGLVINYGNDFGKISMEGQVWIGREKENTTHRMQGNSLDFMINNVVYDNYITFNSNGVGTEGKEPTIMPYPRSGYGFVGTNDFKFYKGYTSAGWIQASDRKIKGDIQVYDDEMGYNALKDLSIYTYHYTDRENSENEMKLGTMADELPFFVLDKDGETFDTNPSVDIYSFASLVASGTKHNIEKTEAQEERIDALETENAELKNTLAEVLERLAKLEGSN</sequence>
<dbReference type="Proteomes" id="UP000006298">
    <property type="component" value="Segment"/>
</dbReference>
<evidence type="ECO:0000313" key="6">
    <source>
        <dbReference type="EMBL" id="AEZ50526.1"/>
    </source>
</evidence>
<evidence type="ECO:0000256" key="2">
    <source>
        <dbReference type="ARBA" id="ARBA00022732"/>
    </source>
</evidence>
<feature type="region of interest" description="Disordered" evidence="4">
    <location>
        <begin position="240"/>
        <end position="270"/>
    </location>
</feature>
<keyword evidence="2" id="KW-1227">Viral tail protein</keyword>
<dbReference type="InterPro" id="IPR032096">
    <property type="entry name" value="DUF4815"/>
</dbReference>
<dbReference type="GO" id="GO:0019062">
    <property type="term" value="P:virion attachment to host cell"/>
    <property type="evidence" value="ECO:0007669"/>
    <property type="project" value="InterPro"/>
</dbReference>
<dbReference type="InterPro" id="IPR030392">
    <property type="entry name" value="S74_ICA"/>
</dbReference>
<dbReference type="KEGG" id="vg:14011598"/>
<proteinExistence type="predicted"/>
<feature type="coiled-coil region" evidence="3">
    <location>
        <begin position="411"/>
        <end position="438"/>
    </location>
</feature>
<evidence type="ECO:0000256" key="3">
    <source>
        <dbReference type="SAM" id="Coils"/>
    </source>
</evidence>
<protein>
    <submittedName>
        <fullName evidence="6">Putative tail fiber protein</fullName>
    </submittedName>
</protein>
<evidence type="ECO:0000256" key="1">
    <source>
        <dbReference type="ARBA" id="ARBA00004328"/>
    </source>
</evidence>
<dbReference type="RefSeq" id="YP_007005930.1">
    <property type="nucleotide sequence ID" value="NC_019515.1"/>
</dbReference>
<feature type="compositionally biased region" description="Polar residues" evidence="4">
    <location>
        <begin position="252"/>
        <end position="263"/>
    </location>
</feature>
<comment type="subcellular location">
    <subcellularLocation>
        <location evidence="1">Virion</location>
    </subcellularLocation>
</comment>
<dbReference type="CDD" id="cd19958">
    <property type="entry name" value="pyocin_knob"/>
    <property type="match status" value="1"/>
</dbReference>
<feature type="domain" description="Peptidase S74" evidence="5">
    <location>
        <begin position="1337"/>
        <end position="1431"/>
    </location>
</feature>
<dbReference type="GO" id="GO:0098015">
    <property type="term" value="C:virus tail"/>
    <property type="evidence" value="ECO:0007669"/>
    <property type="project" value="UniProtKB-KW"/>
</dbReference>
<reference evidence="6 7" key="1">
    <citation type="submission" date="2011-09" db="EMBL/GenBank/DDBJ databases">
        <title>Complete Genome Sequence of Bacillus cereus Bacteriophage BCD7.</title>
        <authorList>
            <person name="Lee J.-H."/>
            <person name="Shin H."/>
            <person name="Son B."/>
            <person name="Ryu S."/>
        </authorList>
    </citation>
    <scope>NUCLEOTIDE SEQUENCE [LARGE SCALE GENOMIC DNA]</scope>
</reference>
<dbReference type="SMR" id="J9PUL9"/>
<dbReference type="Pfam" id="PF16075">
    <property type="entry name" value="DUF4815"/>
    <property type="match status" value="1"/>
</dbReference>